<dbReference type="PANTHER" id="PTHR42760:SF40">
    <property type="entry name" value="3-OXOACYL-[ACYL-CARRIER-PROTEIN] REDUCTASE, CHLOROPLASTIC"/>
    <property type="match status" value="1"/>
</dbReference>
<dbReference type="Proteomes" id="UP000705867">
    <property type="component" value="Unassembled WGS sequence"/>
</dbReference>
<evidence type="ECO:0000313" key="4">
    <source>
        <dbReference type="EMBL" id="MBZ0155248.1"/>
    </source>
</evidence>
<protein>
    <submittedName>
        <fullName evidence="4">SDR family NAD(P)-dependent oxidoreductase</fullName>
    </submittedName>
</protein>
<comment type="caution">
    <text evidence="4">The sequence shown here is derived from an EMBL/GenBank/DDBJ whole genome shotgun (WGS) entry which is preliminary data.</text>
</comment>
<reference evidence="4" key="2">
    <citation type="submission" date="2021-08" db="EMBL/GenBank/DDBJ databases">
        <authorList>
            <person name="Dalcin Martins P."/>
        </authorList>
    </citation>
    <scope>NUCLEOTIDE SEQUENCE</scope>
    <source>
        <strain evidence="4">MAG_39</strain>
    </source>
</reference>
<dbReference type="PANTHER" id="PTHR42760">
    <property type="entry name" value="SHORT-CHAIN DEHYDROGENASES/REDUCTASES FAMILY MEMBER"/>
    <property type="match status" value="1"/>
</dbReference>
<dbReference type="Gene3D" id="3.40.50.720">
    <property type="entry name" value="NAD(P)-binding Rossmann-like Domain"/>
    <property type="match status" value="1"/>
</dbReference>
<evidence type="ECO:0000256" key="1">
    <source>
        <dbReference type="ARBA" id="ARBA00006484"/>
    </source>
</evidence>
<dbReference type="PRINTS" id="PR00081">
    <property type="entry name" value="GDHRDH"/>
</dbReference>
<dbReference type="PRINTS" id="PR00080">
    <property type="entry name" value="SDRFAMILY"/>
</dbReference>
<dbReference type="SMART" id="SM00822">
    <property type="entry name" value="PKS_KR"/>
    <property type="match status" value="1"/>
</dbReference>
<dbReference type="PROSITE" id="PS00061">
    <property type="entry name" value="ADH_SHORT"/>
    <property type="match status" value="1"/>
</dbReference>
<dbReference type="SUPFAM" id="SSF51735">
    <property type="entry name" value="NAD(P)-binding Rossmann-fold domains"/>
    <property type="match status" value="1"/>
</dbReference>
<accession>A0A953J2X2</accession>
<dbReference type="Pfam" id="PF00106">
    <property type="entry name" value="adh_short"/>
    <property type="match status" value="1"/>
</dbReference>
<dbReference type="AlphaFoldDB" id="A0A953J2X2"/>
<name>A0A953J2X2_9BACT</name>
<comment type="similarity">
    <text evidence="1 2">Belongs to the short-chain dehydrogenases/reductases (SDR) family.</text>
</comment>
<evidence type="ECO:0000256" key="2">
    <source>
        <dbReference type="RuleBase" id="RU000363"/>
    </source>
</evidence>
<reference evidence="4" key="1">
    <citation type="journal article" date="2021" name="bioRxiv">
        <title>Unraveling nitrogen, sulfur and carbon metabolic pathways and microbial community transcriptional responses to substrate deprivation and toxicity stresses in a bioreactor mimicking anoxic brackish coastal sediment conditions.</title>
        <authorList>
            <person name="Martins P.D."/>
            <person name="Echeveste M.J."/>
            <person name="Arshad A."/>
            <person name="Kurth J."/>
            <person name="Ouboter H."/>
            <person name="Jetten M.S.M."/>
            <person name="Welte C.U."/>
        </authorList>
    </citation>
    <scope>NUCLEOTIDE SEQUENCE</scope>
    <source>
        <strain evidence="4">MAG_39</strain>
    </source>
</reference>
<sequence length="241" mass="25812">MNNGVMTNRVAVVTGGAAGWGREIVRAFFESSYRVVINYHSSGASIPGLIEAMGDRALPLKADVRSSSEAASMAQEVLRRWGRVDVLVNNAGVSRDSLLPRQREEDWDDVLKVNCKGAFNMIKAFVPLMKEGGHIVNISSYSGLKGKEGQAAYSASKAALLGLTKTAALELAERGIRVNAVLPGYMPTAMGSGAMGAMERAREDSLLHSLSDPGEAARFIVHIAGMRTLTGQVFCIDTRIL</sequence>
<gene>
    <name evidence="4" type="ORF">K8I29_03425</name>
</gene>
<evidence type="ECO:0000259" key="3">
    <source>
        <dbReference type="SMART" id="SM00822"/>
    </source>
</evidence>
<dbReference type="GO" id="GO:0016616">
    <property type="term" value="F:oxidoreductase activity, acting on the CH-OH group of donors, NAD or NADP as acceptor"/>
    <property type="evidence" value="ECO:0007669"/>
    <property type="project" value="TreeGrafter"/>
</dbReference>
<organism evidence="4 5">
    <name type="scientific">Candidatus Nitrobium versatile</name>
    <dbReference type="NCBI Taxonomy" id="2884831"/>
    <lineage>
        <taxon>Bacteria</taxon>
        <taxon>Pseudomonadati</taxon>
        <taxon>Nitrospirota</taxon>
        <taxon>Nitrospiria</taxon>
        <taxon>Nitrospirales</taxon>
        <taxon>Nitrospiraceae</taxon>
        <taxon>Candidatus Nitrobium</taxon>
    </lineage>
</organism>
<dbReference type="GO" id="GO:0030497">
    <property type="term" value="P:fatty acid elongation"/>
    <property type="evidence" value="ECO:0007669"/>
    <property type="project" value="TreeGrafter"/>
</dbReference>
<proteinExistence type="inferred from homology"/>
<dbReference type="EMBL" id="JAIOIV010000028">
    <property type="protein sequence ID" value="MBZ0155248.1"/>
    <property type="molecule type" value="Genomic_DNA"/>
</dbReference>
<dbReference type="InterPro" id="IPR036291">
    <property type="entry name" value="NAD(P)-bd_dom_sf"/>
</dbReference>
<evidence type="ECO:0000313" key="5">
    <source>
        <dbReference type="Proteomes" id="UP000705867"/>
    </source>
</evidence>
<dbReference type="InterPro" id="IPR002347">
    <property type="entry name" value="SDR_fam"/>
</dbReference>
<dbReference type="FunFam" id="3.40.50.720:FF:000084">
    <property type="entry name" value="Short-chain dehydrogenase reductase"/>
    <property type="match status" value="1"/>
</dbReference>
<dbReference type="InterPro" id="IPR020904">
    <property type="entry name" value="Sc_DH/Rdtase_CS"/>
</dbReference>
<dbReference type="InterPro" id="IPR057326">
    <property type="entry name" value="KR_dom"/>
</dbReference>
<feature type="domain" description="Ketoreductase" evidence="3">
    <location>
        <begin position="9"/>
        <end position="175"/>
    </location>
</feature>